<dbReference type="KEGG" id="gma:AciX8_1660"/>
<proteinExistence type="inferred from homology"/>
<dbReference type="Proteomes" id="UP000007113">
    <property type="component" value="Chromosome"/>
</dbReference>
<dbReference type="EC" id="1.1.1.125" evidence="4"/>
<dbReference type="SUPFAM" id="SSF51735">
    <property type="entry name" value="NAD(P)-binding Rossmann-fold domains"/>
    <property type="match status" value="1"/>
</dbReference>
<dbReference type="Gene3D" id="3.40.50.720">
    <property type="entry name" value="NAD(P)-binding Rossmann-like Domain"/>
    <property type="match status" value="1"/>
</dbReference>
<dbReference type="SMART" id="SM00822">
    <property type="entry name" value="PKS_KR"/>
    <property type="match status" value="1"/>
</dbReference>
<dbReference type="AlphaFoldDB" id="G8NPI7"/>
<reference evidence="4 5" key="1">
    <citation type="submission" date="2011-11" db="EMBL/GenBank/DDBJ databases">
        <title>Complete sequence of Granulicella mallensis MP5ACTX8.</title>
        <authorList>
            <consortium name="US DOE Joint Genome Institute"/>
            <person name="Lucas S."/>
            <person name="Copeland A."/>
            <person name="Lapidus A."/>
            <person name="Cheng J.-F."/>
            <person name="Goodwin L."/>
            <person name="Pitluck S."/>
            <person name="Peters L."/>
            <person name="Lu M."/>
            <person name="Detter J.C."/>
            <person name="Han C."/>
            <person name="Tapia R."/>
            <person name="Land M."/>
            <person name="Hauser L."/>
            <person name="Kyrpides N."/>
            <person name="Ivanova N."/>
            <person name="Mikhailova N."/>
            <person name="Pagani I."/>
            <person name="Rawat S."/>
            <person name="Mannisto M."/>
            <person name="Haggblom M."/>
            <person name="Woyke T."/>
        </authorList>
    </citation>
    <scope>NUCLEOTIDE SEQUENCE [LARGE SCALE GENOMIC DNA]</scope>
    <source>
        <strain evidence="5">ATCC BAA-1857 / DSM 23137 / MP5ACTX8</strain>
    </source>
</reference>
<organism evidence="4 5">
    <name type="scientific">Granulicella mallensis (strain ATCC BAA-1857 / DSM 23137 / MP5ACTX8)</name>
    <dbReference type="NCBI Taxonomy" id="682795"/>
    <lineage>
        <taxon>Bacteria</taxon>
        <taxon>Pseudomonadati</taxon>
        <taxon>Acidobacteriota</taxon>
        <taxon>Terriglobia</taxon>
        <taxon>Terriglobales</taxon>
        <taxon>Acidobacteriaceae</taxon>
        <taxon>Granulicella</taxon>
    </lineage>
</organism>
<dbReference type="HOGENOM" id="CLU_010194_1_1_0"/>
<dbReference type="Pfam" id="PF13561">
    <property type="entry name" value="adh_short_C2"/>
    <property type="match status" value="1"/>
</dbReference>
<evidence type="ECO:0000313" key="5">
    <source>
        <dbReference type="Proteomes" id="UP000007113"/>
    </source>
</evidence>
<dbReference type="RefSeq" id="WP_014264878.1">
    <property type="nucleotide sequence ID" value="NC_016631.1"/>
</dbReference>
<dbReference type="NCBIfam" id="NF005559">
    <property type="entry name" value="PRK07231.1"/>
    <property type="match status" value="1"/>
</dbReference>
<gene>
    <name evidence="4" type="ordered locus">AciX8_1660</name>
</gene>
<dbReference type="PANTHER" id="PTHR42760">
    <property type="entry name" value="SHORT-CHAIN DEHYDROGENASES/REDUCTASES FAMILY MEMBER"/>
    <property type="match status" value="1"/>
</dbReference>
<dbReference type="InterPro" id="IPR020904">
    <property type="entry name" value="Sc_DH/Rdtase_CS"/>
</dbReference>
<dbReference type="EMBL" id="CP003130">
    <property type="protein sequence ID" value="AEU35999.1"/>
    <property type="molecule type" value="Genomic_DNA"/>
</dbReference>
<dbReference type="PROSITE" id="PS00061">
    <property type="entry name" value="ADH_SHORT"/>
    <property type="match status" value="1"/>
</dbReference>
<accession>G8NPI7</accession>
<comment type="similarity">
    <text evidence="1">Belongs to the short-chain dehydrogenases/reductases (SDR) family.</text>
</comment>
<dbReference type="OrthoDB" id="9803333at2"/>
<dbReference type="FunFam" id="3.40.50.720:FF:000084">
    <property type="entry name" value="Short-chain dehydrogenase reductase"/>
    <property type="match status" value="1"/>
</dbReference>
<keyword evidence="5" id="KW-1185">Reference proteome</keyword>
<dbReference type="InterPro" id="IPR036291">
    <property type="entry name" value="NAD(P)-bd_dom_sf"/>
</dbReference>
<feature type="domain" description="Ketoreductase" evidence="3">
    <location>
        <begin position="11"/>
        <end position="190"/>
    </location>
</feature>
<keyword evidence="2 4" id="KW-0560">Oxidoreductase</keyword>
<dbReference type="eggNOG" id="COG1028">
    <property type="taxonomic scope" value="Bacteria"/>
</dbReference>
<dbReference type="STRING" id="682795.AciX8_1660"/>
<protein>
    <submittedName>
        <fullName evidence="4">2-deoxy-D-gluconate 3-dehydrogenase</fullName>
        <ecNumber evidence="4">1.1.1.125</ecNumber>
    </submittedName>
</protein>
<evidence type="ECO:0000256" key="1">
    <source>
        <dbReference type="ARBA" id="ARBA00006484"/>
    </source>
</evidence>
<evidence type="ECO:0000256" key="2">
    <source>
        <dbReference type="ARBA" id="ARBA00023002"/>
    </source>
</evidence>
<dbReference type="PANTHER" id="PTHR42760:SF115">
    <property type="entry name" value="3-OXOACYL-[ACYL-CARRIER-PROTEIN] REDUCTASE FABG"/>
    <property type="match status" value="1"/>
</dbReference>
<evidence type="ECO:0000259" key="3">
    <source>
        <dbReference type="SMART" id="SM00822"/>
    </source>
</evidence>
<dbReference type="GO" id="GO:0008678">
    <property type="term" value="F:2-deoxy-D-gluconate 3-dehydrogenase activity"/>
    <property type="evidence" value="ECO:0007669"/>
    <property type="project" value="UniProtKB-EC"/>
</dbReference>
<evidence type="ECO:0000313" key="4">
    <source>
        <dbReference type="EMBL" id="AEU35999.1"/>
    </source>
</evidence>
<dbReference type="PRINTS" id="PR00080">
    <property type="entry name" value="SDRFAMILY"/>
</dbReference>
<dbReference type="InterPro" id="IPR057326">
    <property type="entry name" value="KR_dom"/>
</dbReference>
<name>G8NPI7_GRAMM</name>
<sequence>MGYKPLDLTGKTAVIVGGTSGIGLAMAIGLAEAGADVVASSRRAEQVDEAAKKIESTGRKSLRLTSDVADRASLEALCAGTIKEFGKVDILINCAGKIKRAPTVDFPEDEWQSIMDTNVTGTLRACQIFGRHMLERGYGRIINIASLNTFVALKEVAAYAASKAAIGSLTRSLAVEWSSQGVTVNAIAPGVFRTALNAELLDKSERGKELRMRTPMGRFGATEELVGGAIYLASDSAAFVTGEILVIDGGFLASGVNQ</sequence>
<dbReference type="InterPro" id="IPR002347">
    <property type="entry name" value="SDR_fam"/>
</dbReference>
<dbReference type="PRINTS" id="PR00081">
    <property type="entry name" value="GDHRDH"/>
</dbReference>